<evidence type="ECO:0000256" key="3">
    <source>
        <dbReference type="ARBA" id="ARBA00023163"/>
    </source>
</evidence>
<evidence type="ECO:0000256" key="1">
    <source>
        <dbReference type="ARBA" id="ARBA00023015"/>
    </source>
</evidence>
<dbReference type="PANTHER" id="PTHR43280">
    <property type="entry name" value="ARAC-FAMILY TRANSCRIPTIONAL REGULATOR"/>
    <property type="match status" value="1"/>
</dbReference>
<organism evidence="5 6">
    <name type="scientific">Pseudacidovorax intermedius</name>
    <dbReference type="NCBI Taxonomy" id="433924"/>
    <lineage>
        <taxon>Bacteria</taxon>
        <taxon>Pseudomonadati</taxon>
        <taxon>Pseudomonadota</taxon>
        <taxon>Betaproteobacteria</taxon>
        <taxon>Burkholderiales</taxon>
        <taxon>Comamonadaceae</taxon>
        <taxon>Pseudacidovorax</taxon>
    </lineage>
</organism>
<dbReference type="PROSITE" id="PS01124">
    <property type="entry name" value="HTH_ARAC_FAMILY_2"/>
    <property type="match status" value="1"/>
</dbReference>
<dbReference type="InterPro" id="IPR003313">
    <property type="entry name" value="AraC-bd"/>
</dbReference>
<dbReference type="InterPro" id="IPR018062">
    <property type="entry name" value="HTH_AraC-typ_CS"/>
</dbReference>
<dbReference type="Gene3D" id="1.10.10.60">
    <property type="entry name" value="Homeodomain-like"/>
    <property type="match status" value="1"/>
</dbReference>
<keyword evidence="6" id="KW-1185">Reference proteome</keyword>
<dbReference type="GO" id="GO:0003700">
    <property type="term" value="F:DNA-binding transcription factor activity"/>
    <property type="evidence" value="ECO:0007669"/>
    <property type="project" value="InterPro"/>
</dbReference>
<sequence length="321" mass="34207">MDRTRPDLYDSNIMHAPGAKAPTIRSYALFGEAGDLPDVLHCETIAARSVLHDWELARHRHHRLHQLLWLQQGQGTAWLEAGPAPLGSHTLVNVPTGEVHAFAFSPGTQGWVVSLPDELVDAQLAAIPEARSLVSRASAQTVDEASAATLGTLLAALTEAFVAPMHPARALVLRGLGTAVLGLAAQALGVAQAEAVDLAGSRLLRRFESLLERHFASAWRVSDYAAALAVTPTHLSRVARVATGLPISRLVDARRMREARRHLAYTTASVTAVGEALGFEDPAHFSRVFARTCGCSPREFRARVSQPATVGEAAAPTTAAA</sequence>
<evidence type="ECO:0000259" key="4">
    <source>
        <dbReference type="PROSITE" id="PS01124"/>
    </source>
</evidence>
<dbReference type="InterPro" id="IPR047264">
    <property type="entry name" value="Cupin_HpaA-like_N"/>
</dbReference>
<reference evidence="5 6" key="1">
    <citation type="submission" date="2018-07" db="EMBL/GenBank/DDBJ databases">
        <title>Genomic Encyclopedia of Type Strains, Phase IV (KMG-IV): sequencing the most valuable type-strain genomes for metagenomic binning, comparative biology and taxonomic classification.</title>
        <authorList>
            <person name="Goeker M."/>
        </authorList>
    </citation>
    <scope>NUCLEOTIDE SEQUENCE [LARGE SCALE GENOMIC DNA]</scope>
    <source>
        <strain evidence="5 6">DSM 21352</strain>
    </source>
</reference>
<keyword evidence="3" id="KW-0804">Transcription</keyword>
<dbReference type="InterPro" id="IPR009057">
    <property type="entry name" value="Homeodomain-like_sf"/>
</dbReference>
<proteinExistence type="predicted"/>
<evidence type="ECO:0000313" key="5">
    <source>
        <dbReference type="EMBL" id="RDI18209.1"/>
    </source>
</evidence>
<accession>A0A370F4L1</accession>
<dbReference type="PROSITE" id="PS00041">
    <property type="entry name" value="HTH_ARAC_FAMILY_1"/>
    <property type="match status" value="1"/>
</dbReference>
<keyword evidence="1" id="KW-0805">Transcription regulation</keyword>
<dbReference type="OrthoDB" id="8890080at2"/>
<name>A0A370F4L1_9BURK</name>
<evidence type="ECO:0000313" key="6">
    <source>
        <dbReference type="Proteomes" id="UP000255265"/>
    </source>
</evidence>
<feature type="domain" description="HTH araC/xylS-type" evidence="4">
    <location>
        <begin position="205"/>
        <end position="303"/>
    </location>
</feature>
<dbReference type="Gene3D" id="2.60.120.10">
    <property type="entry name" value="Jelly Rolls"/>
    <property type="match status" value="1"/>
</dbReference>
<dbReference type="CDD" id="cd06999">
    <property type="entry name" value="cupin_HpaA-like_N"/>
    <property type="match status" value="1"/>
</dbReference>
<dbReference type="Proteomes" id="UP000255265">
    <property type="component" value="Unassembled WGS sequence"/>
</dbReference>
<keyword evidence="2" id="KW-0238">DNA-binding</keyword>
<dbReference type="GO" id="GO:0043565">
    <property type="term" value="F:sequence-specific DNA binding"/>
    <property type="evidence" value="ECO:0007669"/>
    <property type="project" value="InterPro"/>
</dbReference>
<protein>
    <submittedName>
        <fullName evidence="5">AraC family transcriptional regulator</fullName>
    </submittedName>
</protein>
<dbReference type="InterPro" id="IPR014710">
    <property type="entry name" value="RmlC-like_jellyroll"/>
</dbReference>
<dbReference type="SMART" id="SM00342">
    <property type="entry name" value="HTH_ARAC"/>
    <property type="match status" value="1"/>
</dbReference>
<dbReference type="InterPro" id="IPR018060">
    <property type="entry name" value="HTH_AraC"/>
</dbReference>
<dbReference type="Pfam" id="PF12833">
    <property type="entry name" value="HTH_18"/>
    <property type="match status" value="1"/>
</dbReference>
<dbReference type="SUPFAM" id="SSF46689">
    <property type="entry name" value="Homeodomain-like"/>
    <property type="match status" value="1"/>
</dbReference>
<dbReference type="Pfam" id="PF02311">
    <property type="entry name" value="AraC_binding"/>
    <property type="match status" value="1"/>
</dbReference>
<evidence type="ECO:0000256" key="2">
    <source>
        <dbReference type="ARBA" id="ARBA00023125"/>
    </source>
</evidence>
<gene>
    <name evidence="5" type="ORF">DFR41_115127</name>
</gene>
<dbReference type="SUPFAM" id="SSF51215">
    <property type="entry name" value="Regulatory protein AraC"/>
    <property type="match status" value="1"/>
</dbReference>
<dbReference type="AlphaFoldDB" id="A0A370F4L1"/>
<comment type="caution">
    <text evidence="5">The sequence shown here is derived from an EMBL/GenBank/DDBJ whole genome shotgun (WGS) entry which is preliminary data.</text>
</comment>
<dbReference type="PANTHER" id="PTHR43280:SF32">
    <property type="entry name" value="TRANSCRIPTIONAL REGULATORY PROTEIN"/>
    <property type="match status" value="1"/>
</dbReference>
<dbReference type="EMBL" id="QQAV01000015">
    <property type="protein sequence ID" value="RDI18209.1"/>
    <property type="molecule type" value="Genomic_DNA"/>
</dbReference>
<dbReference type="InterPro" id="IPR037923">
    <property type="entry name" value="HTH-like"/>
</dbReference>